<feature type="compositionally biased region" description="Basic and acidic residues" evidence="18">
    <location>
        <begin position="676"/>
        <end position="685"/>
    </location>
</feature>
<dbReference type="InterPro" id="IPR037192">
    <property type="entry name" value="ERO1-like_sf"/>
</dbReference>
<dbReference type="SUPFAM" id="SSF51905">
    <property type="entry name" value="FAD/NAD(P)-binding domain"/>
    <property type="match status" value="1"/>
</dbReference>
<dbReference type="GO" id="GO:0034975">
    <property type="term" value="P:protein folding in endoplasmic reticulum"/>
    <property type="evidence" value="ECO:0007669"/>
    <property type="project" value="InterPro"/>
</dbReference>
<dbReference type="SUPFAM" id="SSF56425">
    <property type="entry name" value="Succinate dehydrogenase/fumarate reductase flavoprotein, catalytic domain"/>
    <property type="match status" value="1"/>
</dbReference>
<protein>
    <recommendedName>
        <fullName evidence="20">Cytochrome b5 heme-binding domain-containing protein</fullName>
    </recommendedName>
</protein>
<evidence type="ECO:0000256" key="3">
    <source>
        <dbReference type="ARBA" id="ARBA00008277"/>
    </source>
</evidence>
<dbReference type="PROSITE" id="PS50255">
    <property type="entry name" value="CYTOCHROME_B5_2"/>
    <property type="match status" value="1"/>
</dbReference>
<dbReference type="InterPro" id="IPR018506">
    <property type="entry name" value="Cyt_B5_heme-BS"/>
</dbReference>
<evidence type="ECO:0000256" key="6">
    <source>
        <dbReference type="ARBA" id="ARBA00022630"/>
    </source>
</evidence>
<evidence type="ECO:0000259" key="20">
    <source>
        <dbReference type="PROSITE" id="PS50255"/>
    </source>
</evidence>
<keyword evidence="9" id="KW-0256">Endoplasmic reticulum</keyword>
<dbReference type="SUPFAM" id="SSF110019">
    <property type="entry name" value="ERO1-like"/>
    <property type="match status" value="1"/>
</dbReference>
<feature type="region of interest" description="Disordered" evidence="18">
    <location>
        <begin position="669"/>
        <end position="706"/>
    </location>
</feature>
<evidence type="ECO:0000256" key="7">
    <source>
        <dbReference type="ARBA" id="ARBA00022723"/>
    </source>
</evidence>
<keyword evidence="15" id="KW-1015">Disulfide bond</keyword>
<feature type="compositionally biased region" description="Basic and acidic residues" evidence="18">
    <location>
        <begin position="1140"/>
        <end position="1149"/>
    </location>
</feature>
<feature type="region of interest" description="Disordered" evidence="18">
    <location>
        <begin position="96"/>
        <end position="129"/>
    </location>
</feature>
<keyword evidence="5" id="KW-0349">Heme</keyword>
<gene>
    <name evidence="21" type="ORF">MCOM1403_LOCUS8669</name>
</gene>
<keyword evidence="6" id="KW-0285">Flavoprotein</keyword>
<organism evidence="21">
    <name type="scientific">Micromonas pusilla</name>
    <name type="common">Picoplanktonic green alga</name>
    <name type="synonym">Chromulina pusilla</name>
    <dbReference type="NCBI Taxonomy" id="38833"/>
    <lineage>
        <taxon>Eukaryota</taxon>
        <taxon>Viridiplantae</taxon>
        <taxon>Chlorophyta</taxon>
        <taxon>Mamiellophyceae</taxon>
        <taxon>Mamiellales</taxon>
        <taxon>Mamiellaceae</taxon>
        <taxon>Micromonas</taxon>
    </lineage>
</organism>
<evidence type="ECO:0000256" key="11">
    <source>
        <dbReference type="ARBA" id="ARBA00022982"/>
    </source>
</evidence>
<proteinExistence type="inferred from homology"/>
<dbReference type="GO" id="GO:0015035">
    <property type="term" value="F:protein-disulfide reductase activity"/>
    <property type="evidence" value="ECO:0007669"/>
    <property type="project" value="InterPro"/>
</dbReference>
<evidence type="ECO:0000256" key="19">
    <source>
        <dbReference type="SAM" id="SignalP"/>
    </source>
</evidence>
<dbReference type="Gene3D" id="3.50.50.60">
    <property type="entry name" value="FAD/NAD(P)-binding domain"/>
    <property type="match status" value="2"/>
</dbReference>
<dbReference type="PANTHER" id="PTHR43400">
    <property type="entry name" value="FUMARATE REDUCTASE"/>
    <property type="match status" value="1"/>
</dbReference>
<evidence type="ECO:0000256" key="5">
    <source>
        <dbReference type="ARBA" id="ARBA00022617"/>
    </source>
</evidence>
<keyword evidence="10" id="KW-0274">FAD</keyword>
<evidence type="ECO:0000256" key="14">
    <source>
        <dbReference type="ARBA" id="ARBA00023136"/>
    </source>
</evidence>
<keyword evidence="13" id="KW-0408">Iron</keyword>
<dbReference type="InterPro" id="IPR027477">
    <property type="entry name" value="Succ_DH/fumarate_Rdtase_cat_sf"/>
</dbReference>
<keyword evidence="4" id="KW-0813">Transport</keyword>
<keyword evidence="11" id="KW-0249">Electron transport</keyword>
<dbReference type="GO" id="GO:0046872">
    <property type="term" value="F:metal ion binding"/>
    <property type="evidence" value="ECO:0007669"/>
    <property type="project" value="UniProtKB-KW"/>
</dbReference>
<dbReference type="Gene3D" id="3.90.700.10">
    <property type="entry name" value="Succinate dehydrogenase/fumarate reductase flavoprotein, catalytic domain"/>
    <property type="match status" value="1"/>
</dbReference>
<evidence type="ECO:0000256" key="10">
    <source>
        <dbReference type="ARBA" id="ARBA00022827"/>
    </source>
</evidence>
<evidence type="ECO:0000256" key="13">
    <source>
        <dbReference type="ARBA" id="ARBA00023004"/>
    </source>
</evidence>
<dbReference type="GO" id="GO:0016972">
    <property type="term" value="F:thiol oxidase activity"/>
    <property type="evidence" value="ECO:0007669"/>
    <property type="project" value="InterPro"/>
</dbReference>
<dbReference type="SUPFAM" id="SSF55856">
    <property type="entry name" value="Cytochrome b5-like heme/steroid binding domain"/>
    <property type="match status" value="1"/>
</dbReference>
<dbReference type="PANTHER" id="PTHR43400:SF1">
    <property type="entry name" value="FUMARATE REDUCTASE"/>
    <property type="match status" value="1"/>
</dbReference>
<comment type="similarity">
    <text evidence="3">Belongs to the EROs family.</text>
</comment>
<dbReference type="InterPro" id="IPR003953">
    <property type="entry name" value="FAD-dep_OxRdtase_2_FAD-bd"/>
</dbReference>
<evidence type="ECO:0000256" key="4">
    <source>
        <dbReference type="ARBA" id="ARBA00022448"/>
    </source>
</evidence>
<name>A0A7S0NLI0_MICPS</name>
<dbReference type="EMBL" id="HBEQ01010766">
    <property type="protein sequence ID" value="CAD8521239.1"/>
    <property type="molecule type" value="Transcribed_RNA"/>
</dbReference>
<reference evidence="21" key="1">
    <citation type="submission" date="2021-01" db="EMBL/GenBank/DDBJ databases">
        <authorList>
            <person name="Corre E."/>
            <person name="Pelletier E."/>
            <person name="Niang G."/>
            <person name="Scheremetjew M."/>
            <person name="Finn R."/>
            <person name="Kale V."/>
            <person name="Holt S."/>
            <person name="Cochrane G."/>
            <person name="Meng A."/>
            <person name="Brown T."/>
            <person name="Cohen L."/>
        </authorList>
    </citation>
    <scope>NUCLEOTIDE SEQUENCE</scope>
    <source>
        <strain evidence="21">CCMP1723</strain>
    </source>
</reference>
<keyword evidence="12" id="KW-0560">Oxidoreductase</keyword>
<dbReference type="PROSITE" id="PS00191">
    <property type="entry name" value="CYTOCHROME_B5_1"/>
    <property type="match status" value="1"/>
</dbReference>
<keyword evidence="17" id="KW-0676">Redox-active center</keyword>
<evidence type="ECO:0000256" key="8">
    <source>
        <dbReference type="ARBA" id="ARBA00022729"/>
    </source>
</evidence>
<dbReference type="AlphaFoldDB" id="A0A7S0NLI0"/>
<dbReference type="InterPro" id="IPR007266">
    <property type="entry name" value="Ero1"/>
</dbReference>
<evidence type="ECO:0000256" key="9">
    <source>
        <dbReference type="ARBA" id="ARBA00022824"/>
    </source>
</evidence>
<keyword evidence="14" id="KW-0472">Membrane</keyword>
<feature type="chain" id="PRO_5030532527" description="Cytochrome b5 heme-binding domain-containing protein" evidence="19">
    <location>
        <begin position="28"/>
        <end position="1215"/>
    </location>
</feature>
<dbReference type="GO" id="GO:0005789">
    <property type="term" value="C:endoplasmic reticulum membrane"/>
    <property type="evidence" value="ECO:0007669"/>
    <property type="project" value="UniProtKB-SubCell"/>
</dbReference>
<evidence type="ECO:0000256" key="12">
    <source>
        <dbReference type="ARBA" id="ARBA00023002"/>
    </source>
</evidence>
<feature type="compositionally biased region" description="Low complexity" evidence="18">
    <location>
        <begin position="1121"/>
        <end position="1138"/>
    </location>
</feature>
<evidence type="ECO:0000256" key="2">
    <source>
        <dbReference type="ARBA" id="ARBA00004367"/>
    </source>
</evidence>
<evidence type="ECO:0000256" key="17">
    <source>
        <dbReference type="ARBA" id="ARBA00023284"/>
    </source>
</evidence>
<dbReference type="Pfam" id="PF00890">
    <property type="entry name" value="FAD_binding_2"/>
    <property type="match status" value="2"/>
</dbReference>
<dbReference type="InterPro" id="IPR050315">
    <property type="entry name" value="FAD-oxidoreductase_2"/>
</dbReference>
<evidence type="ECO:0000256" key="15">
    <source>
        <dbReference type="ARBA" id="ARBA00023157"/>
    </source>
</evidence>
<dbReference type="Gene3D" id="3.10.120.10">
    <property type="entry name" value="Cytochrome b5-like heme/steroid binding domain"/>
    <property type="match status" value="1"/>
</dbReference>
<comment type="subcellular location">
    <subcellularLocation>
        <location evidence="2">Endoplasmic reticulum membrane</location>
        <topology evidence="2">Peripheral membrane protein</topology>
        <orientation evidence="2">Lumenal side</orientation>
    </subcellularLocation>
</comment>
<keyword evidence="16" id="KW-0325">Glycoprotein</keyword>
<evidence type="ECO:0000256" key="18">
    <source>
        <dbReference type="SAM" id="MobiDB-lite"/>
    </source>
</evidence>
<comment type="cofactor">
    <cofactor evidence="1">
        <name>FAD</name>
        <dbReference type="ChEBI" id="CHEBI:57692"/>
    </cofactor>
</comment>
<evidence type="ECO:0000256" key="1">
    <source>
        <dbReference type="ARBA" id="ARBA00001974"/>
    </source>
</evidence>
<dbReference type="Pfam" id="PF00173">
    <property type="entry name" value="Cyt-b5"/>
    <property type="match status" value="1"/>
</dbReference>
<sequence>MERRRAPCWRWTGLALLVMCVASEVTAVTARAQTAKEWQVRGEVGDAACNVEEVETANEQQLHEILAELTNTTYFRLFPVDLSRKCKFWNKQKETDEDKHEPSCSAPPEDDPSNMFGGGSSNAFAPAEQAPTACSLDLASKDPGSMKWAPATTPVDRRITEQEHVAIAANDDGANDCADADLPEFWMDMCGYDAPPPGSKGEGNLEYVNLQLNPERWTGYNGSHVWSAIYEENCLKQSGSVDDMCYEERVLYRLLSGMHASVNIHIALKAKTPKKGVVGREDWSADPARFAAHYGQHPERLRNLHFSFVVLLRALRKAAPALGVMDLSLGQDKAEDARTSALMRRLLDTHILSSCSGVFGAFDESMLFRGGGVNGEASSPVAELKSQFKGVFHNISEVMDCISCQKCKLHGKLQLLGLGTALKVLLLPEHLHATALSRSEVVALVNTVAKFSRAILAAPELAAAHSQAQTRAPSATAPVPDLSSAGIVTSRDWTPATTRSLMDAAISAVAALASDGAIGAADEDALVDAAVAADPRVLILARHYGVGDPSKFAQHALRAVRSGPFVGYSSPAAASPAVSSSSSSSVVDVVVVGGGLAGLTAALTALDRGGRVTLVEKEGYVGGNSQWASSGINGVDLANATNPDTVRTFESDCWRSSLGGGAGAATGATLGCDASKSNDSKKSDDSTPNENDSCSALGGPSPESVEHIPTLAAGSVETLTWLRDRVGVDLSRVGQLGGHSHARTHRPAAGMAGSTLVLALQKQCDAYAKSGALTWRKKTRVDEVTVDSATGAVSGVRWIDKDGNVGFDSAKSVVLATGGFANDREGPDSLLRKHAPDSTRFATTNTKGTTGDGHKLAFGLGAQGVDMANVQIHPTGFVDPNDPKASTKTLAAEILRGAGGLLLTRDGRRFADELGTRDYVSGRMLAEAEAEAAAGGLEVGEDASLDFALVLNDAGAREADKHVPLYTQKGLLREFDTVEDLAAWLDDELRAKDMARARGADTVATVRATLEAYDAVAKPGGPDPETNKTFFHNAPFLVPSGKFYAGRVTPVVHYTMGGVRVDNLGRVVREGGDGSVIPGLYAAGELIGGVHGRNRLGGNALTECAVFGRIVGGDVPVASSSSVDAGGGAAPTAAAPARTTRRDVTREELSRHKSEESCWVAVYGEVYDFTDFLDEHPAGAEAILKYGGTDGTAIFDSVHSRDMLDDFDAIGPLVD</sequence>
<evidence type="ECO:0000256" key="16">
    <source>
        <dbReference type="ARBA" id="ARBA00023180"/>
    </source>
</evidence>
<keyword evidence="7" id="KW-0479">Metal-binding</keyword>
<dbReference type="SMART" id="SM01117">
    <property type="entry name" value="Cyt-b5"/>
    <property type="match status" value="1"/>
</dbReference>
<evidence type="ECO:0000313" key="21">
    <source>
        <dbReference type="EMBL" id="CAD8521239.1"/>
    </source>
</evidence>
<dbReference type="GO" id="GO:0071949">
    <property type="term" value="F:FAD binding"/>
    <property type="evidence" value="ECO:0007669"/>
    <property type="project" value="InterPro"/>
</dbReference>
<dbReference type="InterPro" id="IPR001199">
    <property type="entry name" value="Cyt_B5-like_heme/steroid-bd"/>
</dbReference>
<feature type="signal peptide" evidence="19">
    <location>
        <begin position="1"/>
        <end position="27"/>
    </location>
</feature>
<feature type="domain" description="Cytochrome b5 heme-binding" evidence="20">
    <location>
        <begin position="1141"/>
        <end position="1200"/>
    </location>
</feature>
<dbReference type="InterPro" id="IPR036188">
    <property type="entry name" value="FAD/NAD-bd_sf"/>
</dbReference>
<accession>A0A7S0NLI0</accession>
<keyword evidence="8 19" id="KW-0732">Signal</keyword>
<feature type="region of interest" description="Disordered" evidence="18">
    <location>
        <begin position="1121"/>
        <end position="1149"/>
    </location>
</feature>
<dbReference type="GO" id="GO:0020037">
    <property type="term" value="F:heme binding"/>
    <property type="evidence" value="ECO:0007669"/>
    <property type="project" value="InterPro"/>
</dbReference>
<dbReference type="InterPro" id="IPR036400">
    <property type="entry name" value="Cyt_B5-like_heme/steroid_sf"/>
</dbReference>
<dbReference type="Pfam" id="PF04137">
    <property type="entry name" value="ERO1"/>
    <property type="match status" value="1"/>
</dbReference>